<dbReference type="InterPro" id="IPR050814">
    <property type="entry name" value="Myo-inositol_Transporter"/>
</dbReference>
<comment type="subcellular location">
    <subcellularLocation>
        <location evidence="1">Cell membrane</location>
        <topology evidence="1">Multi-pass membrane protein</topology>
    </subcellularLocation>
</comment>
<feature type="transmembrane region" description="Helical" evidence="8">
    <location>
        <begin position="310"/>
        <end position="329"/>
    </location>
</feature>
<evidence type="ECO:0000256" key="8">
    <source>
        <dbReference type="SAM" id="Phobius"/>
    </source>
</evidence>
<name>A0A4R2QVS2_9PSEU</name>
<dbReference type="PANTHER" id="PTHR48020">
    <property type="entry name" value="PROTON MYO-INOSITOL COTRANSPORTER"/>
    <property type="match status" value="1"/>
</dbReference>
<dbReference type="InterPro" id="IPR005828">
    <property type="entry name" value="MFS_sugar_transport-like"/>
</dbReference>
<protein>
    <submittedName>
        <fullName evidence="10">Sugar porter (SP) family MFS transporter</fullName>
    </submittedName>
</protein>
<comment type="caution">
    <text evidence="10">The sequence shown here is derived from an EMBL/GenBank/DDBJ whole genome shotgun (WGS) entry which is preliminary data.</text>
</comment>
<evidence type="ECO:0000313" key="10">
    <source>
        <dbReference type="EMBL" id="TCP54182.1"/>
    </source>
</evidence>
<dbReference type="RefSeq" id="WP_132876946.1">
    <property type="nucleotide sequence ID" value="NZ_SLXQ01000003.1"/>
</dbReference>
<evidence type="ECO:0000256" key="4">
    <source>
        <dbReference type="ARBA" id="ARBA00022692"/>
    </source>
</evidence>
<dbReference type="InterPro" id="IPR003663">
    <property type="entry name" value="Sugar/inositol_transpt"/>
</dbReference>
<feature type="transmembrane region" description="Helical" evidence="8">
    <location>
        <begin position="136"/>
        <end position="158"/>
    </location>
</feature>
<keyword evidence="5 8" id="KW-1133">Transmembrane helix</keyword>
<reference evidence="10 11" key="1">
    <citation type="submission" date="2019-03" db="EMBL/GenBank/DDBJ databases">
        <title>Genomic Encyclopedia of Type Strains, Phase IV (KMG-IV): sequencing the most valuable type-strain genomes for metagenomic binning, comparative biology and taxonomic classification.</title>
        <authorList>
            <person name="Goeker M."/>
        </authorList>
    </citation>
    <scope>NUCLEOTIDE SEQUENCE [LARGE SCALE GENOMIC DNA]</scope>
    <source>
        <strain evidence="10 11">DSM 45765</strain>
    </source>
</reference>
<feature type="transmembrane region" description="Helical" evidence="8">
    <location>
        <begin position="242"/>
        <end position="265"/>
    </location>
</feature>
<dbReference type="InterPro" id="IPR005829">
    <property type="entry name" value="Sugar_transporter_CS"/>
</dbReference>
<dbReference type="PROSITE" id="PS50850">
    <property type="entry name" value="MFS"/>
    <property type="match status" value="1"/>
</dbReference>
<feature type="transmembrane region" description="Helical" evidence="8">
    <location>
        <begin position="164"/>
        <end position="184"/>
    </location>
</feature>
<feature type="transmembrane region" description="Helical" evidence="8">
    <location>
        <begin position="102"/>
        <end position="124"/>
    </location>
</feature>
<feature type="transmembrane region" description="Helical" evidence="8">
    <location>
        <begin position="341"/>
        <end position="366"/>
    </location>
</feature>
<feature type="transmembrane region" description="Helical" evidence="8">
    <location>
        <begin position="49"/>
        <end position="66"/>
    </location>
</feature>
<keyword evidence="4 8" id="KW-0812">Transmembrane</keyword>
<dbReference type="PRINTS" id="PR00171">
    <property type="entry name" value="SUGRTRNSPORT"/>
</dbReference>
<evidence type="ECO:0000256" key="5">
    <source>
        <dbReference type="ARBA" id="ARBA00022989"/>
    </source>
</evidence>
<feature type="transmembrane region" description="Helical" evidence="8">
    <location>
        <begin position="12"/>
        <end position="37"/>
    </location>
</feature>
<sequence>MTGSGSASRFATYFFGALGGLLFGYDLGVVAGALLLIEPQFGLSPLQTGFVTSSLLVGGMIGALTAGRLADRQGRRGLVLLAGGVFTVGCLVAALANSFELIVTGRFVMGLAVGALAATVPIYLAELAPARHRGALSGLNQLMISTGILVAYLVNLAFDDGSGWRWSFGIAVVPAVVLLIGVYLQPESPRWLVKAGRAEEARAILASRGNEHEFAELEQLAASHGVRTKAMELLRDRRLRRILVIGVGVAFLQQILGINTIIYYAPTILVDLGFEDSAALLANAGLGLLTVIVTVVMLLLVDRIGRRRPLIFGAVGMSGCMATLGLVYFTGGITGGGAAGWLAFGSLALFKVFFSLSWGGMVWILLGEIFPLRVREPAMGIATFMNWTGNLLVGLFFPVLLAIGTGGVFFLFAAVGVLCCVFAIGMVPETKGKTLEQIEREQTRASAPQH</sequence>
<proteinExistence type="inferred from homology"/>
<dbReference type="InterPro" id="IPR036259">
    <property type="entry name" value="MFS_trans_sf"/>
</dbReference>
<dbReference type="InterPro" id="IPR020846">
    <property type="entry name" value="MFS_dom"/>
</dbReference>
<dbReference type="Gene3D" id="1.20.1250.20">
    <property type="entry name" value="MFS general substrate transporter like domains"/>
    <property type="match status" value="1"/>
</dbReference>
<organism evidence="10 11">
    <name type="scientific">Tamaricihabitans halophyticus</name>
    <dbReference type="NCBI Taxonomy" id="1262583"/>
    <lineage>
        <taxon>Bacteria</taxon>
        <taxon>Bacillati</taxon>
        <taxon>Actinomycetota</taxon>
        <taxon>Actinomycetes</taxon>
        <taxon>Pseudonocardiales</taxon>
        <taxon>Pseudonocardiaceae</taxon>
        <taxon>Tamaricihabitans</taxon>
    </lineage>
</organism>
<dbReference type="PANTHER" id="PTHR48020:SF12">
    <property type="entry name" value="PROTON MYO-INOSITOL COTRANSPORTER"/>
    <property type="match status" value="1"/>
</dbReference>
<accession>A0A4R2QVS2</accession>
<feature type="domain" description="Major facilitator superfamily (MFS) profile" evidence="9">
    <location>
        <begin position="12"/>
        <end position="431"/>
    </location>
</feature>
<dbReference type="NCBIfam" id="TIGR00879">
    <property type="entry name" value="SP"/>
    <property type="match status" value="1"/>
</dbReference>
<feature type="transmembrane region" description="Helical" evidence="8">
    <location>
        <begin position="378"/>
        <end position="403"/>
    </location>
</feature>
<comment type="similarity">
    <text evidence="2 7">Belongs to the major facilitator superfamily. Sugar transporter (TC 2.A.1.1) family.</text>
</comment>
<keyword evidence="6 8" id="KW-0472">Membrane</keyword>
<evidence type="ECO:0000259" key="9">
    <source>
        <dbReference type="PROSITE" id="PS50850"/>
    </source>
</evidence>
<evidence type="ECO:0000256" key="7">
    <source>
        <dbReference type="RuleBase" id="RU003346"/>
    </source>
</evidence>
<dbReference type="Proteomes" id="UP000294911">
    <property type="component" value="Unassembled WGS sequence"/>
</dbReference>
<dbReference type="SUPFAM" id="SSF103473">
    <property type="entry name" value="MFS general substrate transporter"/>
    <property type="match status" value="1"/>
</dbReference>
<dbReference type="EMBL" id="SLXQ01000003">
    <property type="protein sequence ID" value="TCP54182.1"/>
    <property type="molecule type" value="Genomic_DNA"/>
</dbReference>
<dbReference type="GO" id="GO:0005886">
    <property type="term" value="C:plasma membrane"/>
    <property type="evidence" value="ECO:0007669"/>
    <property type="project" value="UniProtKB-SubCell"/>
</dbReference>
<evidence type="ECO:0000256" key="6">
    <source>
        <dbReference type="ARBA" id="ARBA00023136"/>
    </source>
</evidence>
<evidence type="ECO:0000256" key="3">
    <source>
        <dbReference type="ARBA" id="ARBA00022448"/>
    </source>
</evidence>
<dbReference type="GO" id="GO:0022857">
    <property type="term" value="F:transmembrane transporter activity"/>
    <property type="evidence" value="ECO:0007669"/>
    <property type="project" value="InterPro"/>
</dbReference>
<dbReference type="PROSITE" id="PS00217">
    <property type="entry name" value="SUGAR_TRANSPORT_2"/>
    <property type="match status" value="1"/>
</dbReference>
<dbReference type="FunFam" id="1.20.1250.20:FF:000134">
    <property type="entry name" value="MFS sugar transporter protein"/>
    <property type="match status" value="1"/>
</dbReference>
<feature type="transmembrane region" description="Helical" evidence="8">
    <location>
        <begin position="409"/>
        <end position="427"/>
    </location>
</feature>
<dbReference type="PROSITE" id="PS00216">
    <property type="entry name" value="SUGAR_TRANSPORT_1"/>
    <property type="match status" value="1"/>
</dbReference>
<evidence type="ECO:0000313" key="11">
    <source>
        <dbReference type="Proteomes" id="UP000294911"/>
    </source>
</evidence>
<keyword evidence="3 7" id="KW-0813">Transport</keyword>
<feature type="transmembrane region" description="Helical" evidence="8">
    <location>
        <begin position="277"/>
        <end position="301"/>
    </location>
</feature>
<dbReference type="AlphaFoldDB" id="A0A4R2QVS2"/>
<dbReference type="OrthoDB" id="4008739at2"/>
<dbReference type="Pfam" id="PF00083">
    <property type="entry name" value="Sugar_tr"/>
    <property type="match status" value="1"/>
</dbReference>
<keyword evidence="11" id="KW-1185">Reference proteome</keyword>
<feature type="transmembrane region" description="Helical" evidence="8">
    <location>
        <begin position="78"/>
        <end position="96"/>
    </location>
</feature>
<gene>
    <name evidence="10" type="ORF">EV191_103225</name>
</gene>
<evidence type="ECO:0000256" key="2">
    <source>
        <dbReference type="ARBA" id="ARBA00010992"/>
    </source>
</evidence>
<evidence type="ECO:0000256" key="1">
    <source>
        <dbReference type="ARBA" id="ARBA00004651"/>
    </source>
</evidence>